<comment type="caution">
    <text evidence="1">The sequence shown here is derived from an EMBL/GenBank/DDBJ whole genome shotgun (WGS) entry which is preliminary data.</text>
</comment>
<dbReference type="AlphaFoldDB" id="A0AAD6Y9P9"/>
<dbReference type="Proteomes" id="UP001219525">
    <property type="component" value="Unassembled WGS sequence"/>
</dbReference>
<accession>A0AAD6Y9P9</accession>
<name>A0AAD6Y9P9_9AGAR</name>
<feature type="non-terminal residue" evidence="1">
    <location>
        <position position="1"/>
    </location>
</feature>
<protein>
    <submittedName>
        <fullName evidence="1">Uncharacterized protein</fullName>
    </submittedName>
</protein>
<sequence>HLFVCPRLSLRSGADTFQWPDCPAYWSLDSSGKDRLSTEEALHLGFPAVKLQMEVEVFSWDASVYEGIRQFHQRKGFHPNSQDVAHHLGYPLFQLPQWVQKCTQIFNEIYTL</sequence>
<gene>
    <name evidence="1" type="ORF">GGX14DRAFT_371531</name>
</gene>
<reference evidence="1" key="1">
    <citation type="submission" date="2023-03" db="EMBL/GenBank/DDBJ databases">
        <title>Massive genome expansion in bonnet fungi (Mycena s.s.) driven by repeated elements and novel gene families across ecological guilds.</title>
        <authorList>
            <consortium name="Lawrence Berkeley National Laboratory"/>
            <person name="Harder C.B."/>
            <person name="Miyauchi S."/>
            <person name="Viragh M."/>
            <person name="Kuo A."/>
            <person name="Thoen E."/>
            <person name="Andreopoulos B."/>
            <person name="Lu D."/>
            <person name="Skrede I."/>
            <person name="Drula E."/>
            <person name="Henrissat B."/>
            <person name="Morin E."/>
            <person name="Kohler A."/>
            <person name="Barry K."/>
            <person name="LaButti K."/>
            <person name="Morin E."/>
            <person name="Salamov A."/>
            <person name="Lipzen A."/>
            <person name="Mereny Z."/>
            <person name="Hegedus B."/>
            <person name="Baldrian P."/>
            <person name="Stursova M."/>
            <person name="Weitz H."/>
            <person name="Taylor A."/>
            <person name="Grigoriev I.V."/>
            <person name="Nagy L.G."/>
            <person name="Martin F."/>
            <person name="Kauserud H."/>
        </authorList>
    </citation>
    <scope>NUCLEOTIDE SEQUENCE</scope>
    <source>
        <strain evidence="1">9144</strain>
    </source>
</reference>
<organism evidence="1 2">
    <name type="scientific">Mycena pura</name>
    <dbReference type="NCBI Taxonomy" id="153505"/>
    <lineage>
        <taxon>Eukaryota</taxon>
        <taxon>Fungi</taxon>
        <taxon>Dikarya</taxon>
        <taxon>Basidiomycota</taxon>
        <taxon>Agaricomycotina</taxon>
        <taxon>Agaricomycetes</taxon>
        <taxon>Agaricomycetidae</taxon>
        <taxon>Agaricales</taxon>
        <taxon>Marasmiineae</taxon>
        <taxon>Mycenaceae</taxon>
        <taxon>Mycena</taxon>
    </lineage>
</organism>
<keyword evidence="2" id="KW-1185">Reference proteome</keyword>
<proteinExistence type="predicted"/>
<evidence type="ECO:0000313" key="1">
    <source>
        <dbReference type="EMBL" id="KAJ7201108.1"/>
    </source>
</evidence>
<dbReference type="EMBL" id="JARJCW010000060">
    <property type="protein sequence ID" value="KAJ7201108.1"/>
    <property type="molecule type" value="Genomic_DNA"/>
</dbReference>
<evidence type="ECO:0000313" key="2">
    <source>
        <dbReference type="Proteomes" id="UP001219525"/>
    </source>
</evidence>